<evidence type="ECO:0000256" key="1">
    <source>
        <dbReference type="ARBA" id="ARBA00001353"/>
    </source>
</evidence>
<sequence>MAKIMLNDMEFITKHGACPHEYEFDQKFKVDVFMYTDCVLEAGATDDLSLTINYADAYDVVADIMYGDHVDLLETLAFRIGTDLLNTYAVIDKVKVEVRKMQPPITGFNGTAAVEVTIKR</sequence>
<dbReference type="AlphaFoldDB" id="A0A173TLA8"/>
<dbReference type="NCBIfam" id="TIGR00525">
    <property type="entry name" value="folB"/>
    <property type="match status" value="1"/>
</dbReference>
<dbReference type="NCBIfam" id="TIGR00526">
    <property type="entry name" value="folB_dom"/>
    <property type="match status" value="1"/>
</dbReference>
<dbReference type="GO" id="GO:0046656">
    <property type="term" value="P:folic acid biosynthetic process"/>
    <property type="evidence" value="ECO:0007669"/>
    <property type="project" value="UniProtKB-UniRule"/>
</dbReference>
<dbReference type="Gene3D" id="3.30.1130.10">
    <property type="match status" value="1"/>
</dbReference>
<evidence type="ECO:0000256" key="2">
    <source>
        <dbReference type="ARBA" id="ARBA00005013"/>
    </source>
</evidence>
<dbReference type="SUPFAM" id="SSF55620">
    <property type="entry name" value="Tetrahydrobiopterin biosynthesis enzymes-like"/>
    <property type="match status" value="1"/>
</dbReference>
<comment type="function">
    <text evidence="6">Catalyzes the conversion of 7,8-dihydroneopterin to 6-hydroxymethyl-7,8-dihydropterin.</text>
</comment>
<comment type="catalytic activity">
    <reaction evidence="1 6">
        <text>7,8-dihydroneopterin = 6-hydroxymethyl-7,8-dihydropterin + glycolaldehyde</text>
        <dbReference type="Rhea" id="RHEA:10540"/>
        <dbReference type="ChEBI" id="CHEBI:17001"/>
        <dbReference type="ChEBI" id="CHEBI:17071"/>
        <dbReference type="ChEBI" id="CHEBI:44841"/>
        <dbReference type="EC" id="4.1.2.25"/>
    </reaction>
</comment>
<protein>
    <recommendedName>
        <fullName evidence="6">7,8-dihydroneopterin aldolase</fullName>
        <ecNumber evidence="6">4.1.2.25</ecNumber>
    </recommendedName>
</protein>
<proteinExistence type="inferred from homology"/>
<keyword evidence="5 6" id="KW-0456">Lyase</keyword>
<evidence type="ECO:0000256" key="6">
    <source>
        <dbReference type="RuleBase" id="RU362079"/>
    </source>
</evidence>
<comment type="pathway">
    <text evidence="2 6">Cofactor biosynthesis; tetrahydrofolate biosynthesis; 2-amino-4-hydroxy-6-hydroxymethyl-7,8-dihydropteridine diphosphate from 7,8-dihydroneopterin triphosphate: step 3/4.</text>
</comment>
<dbReference type="InterPro" id="IPR043133">
    <property type="entry name" value="GTP-CH-I_C/QueF"/>
</dbReference>
<evidence type="ECO:0000256" key="4">
    <source>
        <dbReference type="ARBA" id="ARBA00022909"/>
    </source>
</evidence>
<evidence type="ECO:0000256" key="5">
    <source>
        <dbReference type="ARBA" id="ARBA00023239"/>
    </source>
</evidence>
<dbReference type="GO" id="GO:0005737">
    <property type="term" value="C:cytoplasm"/>
    <property type="evidence" value="ECO:0007669"/>
    <property type="project" value="TreeGrafter"/>
</dbReference>
<comment type="similarity">
    <text evidence="3 6">Belongs to the DHNA family.</text>
</comment>
<dbReference type="OrthoDB" id="9803748at2"/>
<dbReference type="Proteomes" id="UP000487649">
    <property type="component" value="Unassembled WGS sequence"/>
</dbReference>
<evidence type="ECO:0000313" key="7">
    <source>
        <dbReference type="EMBL" id="MTK21061.1"/>
    </source>
</evidence>
<dbReference type="GO" id="GO:0046654">
    <property type="term" value="P:tetrahydrofolate biosynthetic process"/>
    <property type="evidence" value="ECO:0007669"/>
    <property type="project" value="UniProtKB-UniRule"/>
</dbReference>
<evidence type="ECO:0000313" key="8">
    <source>
        <dbReference type="Proteomes" id="UP000487649"/>
    </source>
</evidence>
<evidence type="ECO:0000256" key="3">
    <source>
        <dbReference type="ARBA" id="ARBA00005708"/>
    </source>
</evidence>
<dbReference type="SMART" id="SM00905">
    <property type="entry name" value="FolB"/>
    <property type="match status" value="1"/>
</dbReference>
<dbReference type="InterPro" id="IPR006157">
    <property type="entry name" value="FolB_dom"/>
</dbReference>
<reference evidence="7 8" key="1">
    <citation type="journal article" date="2019" name="Nat. Med.">
        <title>A library of human gut bacterial isolates paired with longitudinal multiomics data enables mechanistic microbiome research.</title>
        <authorList>
            <person name="Poyet M."/>
            <person name="Groussin M."/>
            <person name="Gibbons S.M."/>
            <person name="Avila-Pacheco J."/>
            <person name="Jiang X."/>
            <person name="Kearney S.M."/>
            <person name="Perrotta A.R."/>
            <person name="Berdy B."/>
            <person name="Zhao S."/>
            <person name="Lieberman T.D."/>
            <person name="Swanson P.K."/>
            <person name="Smith M."/>
            <person name="Roesemann S."/>
            <person name="Alexander J.E."/>
            <person name="Rich S.A."/>
            <person name="Livny J."/>
            <person name="Vlamakis H."/>
            <person name="Clish C."/>
            <person name="Bullock K."/>
            <person name="Deik A."/>
            <person name="Scott J."/>
            <person name="Pierce K.A."/>
            <person name="Xavier R.J."/>
            <person name="Alm E.J."/>
        </authorList>
    </citation>
    <scope>NUCLEOTIDE SEQUENCE [LARGE SCALE GENOMIC DNA]</scope>
    <source>
        <strain evidence="7 8">BIOML-A198</strain>
    </source>
</reference>
<dbReference type="Pfam" id="PF02152">
    <property type="entry name" value="FolB"/>
    <property type="match status" value="1"/>
</dbReference>
<dbReference type="InterPro" id="IPR006156">
    <property type="entry name" value="Dihydroneopterin_aldolase"/>
</dbReference>
<organism evidence="7 8">
    <name type="scientific">Turicibacter sanguinis</name>
    <dbReference type="NCBI Taxonomy" id="154288"/>
    <lineage>
        <taxon>Bacteria</taxon>
        <taxon>Bacillati</taxon>
        <taxon>Bacillota</taxon>
        <taxon>Erysipelotrichia</taxon>
        <taxon>Erysipelotrichales</taxon>
        <taxon>Turicibacteraceae</taxon>
        <taxon>Turicibacter</taxon>
    </lineage>
</organism>
<dbReference type="PANTHER" id="PTHR42844">
    <property type="entry name" value="DIHYDRONEOPTERIN ALDOLASE 1-RELATED"/>
    <property type="match status" value="1"/>
</dbReference>
<keyword evidence="4 6" id="KW-0289">Folate biosynthesis</keyword>
<comment type="caution">
    <text evidence="7">The sequence shown here is derived from an EMBL/GenBank/DDBJ whole genome shotgun (WGS) entry which is preliminary data.</text>
</comment>
<dbReference type="GeneID" id="60058010"/>
<dbReference type="EMBL" id="WMQE01000011">
    <property type="protein sequence ID" value="MTK21061.1"/>
    <property type="molecule type" value="Genomic_DNA"/>
</dbReference>
<accession>A0A173TLA8</accession>
<dbReference type="EC" id="4.1.2.25" evidence="6"/>
<gene>
    <name evidence="7" type="primary">folB</name>
    <name evidence="7" type="ORF">GMA92_06475</name>
</gene>
<name>A0A173TLA8_9FIRM</name>
<dbReference type="RefSeq" id="WP_006783686.1">
    <property type="nucleotide sequence ID" value="NZ_CABJBH010000010.1"/>
</dbReference>
<dbReference type="PANTHER" id="PTHR42844:SF1">
    <property type="entry name" value="DIHYDRONEOPTERIN ALDOLASE 1-RELATED"/>
    <property type="match status" value="1"/>
</dbReference>
<dbReference type="GO" id="GO:0004150">
    <property type="term" value="F:dihydroneopterin aldolase activity"/>
    <property type="evidence" value="ECO:0007669"/>
    <property type="project" value="UniProtKB-UniRule"/>
</dbReference>